<dbReference type="InterPro" id="IPR016305">
    <property type="entry name" value="Mannose-6-P_Isomerase"/>
</dbReference>
<comment type="catalytic activity">
    <reaction evidence="1">
        <text>D-mannose 6-phosphate = D-fructose 6-phosphate</text>
        <dbReference type="Rhea" id="RHEA:12356"/>
        <dbReference type="ChEBI" id="CHEBI:58735"/>
        <dbReference type="ChEBI" id="CHEBI:61527"/>
        <dbReference type="EC" id="5.3.1.8"/>
    </reaction>
</comment>
<evidence type="ECO:0000256" key="3">
    <source>
        <dbReference type="ARBA" id="ARBA00011956"/>
    </source>
</evidence>
<evidence type="ECO:0000259" key="11">
    <source>
        <dbReference type="Pfam" id="PF20511"/>
    </source>
</evidence>
<protein>
    <recommendedName>
        <fullName evidence="3">mannose-6-phosphate isomerase</fullName>
        <ecNumber evidence="3">5.3.1.8</ecNumber>
    </recommendedName>
    <alternativeName>
        <fullName evidence="7">Phosphohexomutase</fullName>
    </alternativeName>
    <alternativeName>
        <fullName evidence="8">Phosphomannose isomerase</fullName>
    </alternativeName>
</protein>
<sequence>MGPAAATARPRVRVRGDGVLRSITTIGADAVPQSDLTAPLRLVTVIRPYDWGSVSALPELFGTEPTGEPQAELWMGAHPGAPSLAGGVPLNELIARDPVAALGERTAARFGAALPYLLKVLAIERPLSLQVHPTAEQARAGYAAETARGIPLDDFARTYKDASHKPEMVCAVTPFHGLCGFRDPAATADLLDGLGVPGLAPWIATLRGAEPARAVREVFAAMLDDAARPLRAEIERALLDRHDGDQAVYGDIARAYPGDPGIAAALLLNHVSLRPGEALYLGAGVPHAYLGGIGVEIMANSDNVLRCGLTSKHVDVPELMRVVDFAPSEPFLVEPAHEGAYAYRPPAAEFGLTRYELTGEEAAVLPGGVPQIVLCVEGEGRLGDELTLRPGQSAFVPAAVPSMLLSGKGTIYRAQPGDFTM</sequence>
<comment type="cofactor">
    <cofactor evidence="10">
        <name>Zn(2+)</name>
        <dbReference type="ChEBI" id="CHEBI:29105"/>
    </cofactor>
    <text evidence="10">Binds 1 zinc ion per subunit.</text>
</comment>
<keyword evidence="6 13" id="KW-0413">Isomerase</keyword>
<feature type="binding site" evidence="10">
    <location>
        <position position="287"/>
    </location>
    <ligand>
        <name>Zn(2+)</name>
        <dbReference type="ChEBI" id="CHEBI:29105"/>
    </ligand>
</feature>
<feature type="active site" evidence="9">
    <location>
        <position position="306"/>
    </location>
</feature>
<feature type="binding site" evidence="10">
    <location>
        <position position="130"/>
    </location>
    <ligand>
        <name>Zn(2+)</name>
        <dbReference type="ChEBI" id="CHEBI:29105"/>
    </ligand>
</feature>
<feature type="domain" description="Phosphomannose isomerase type I catalytic" evidence="11">
    <location>
        <begin position="41"/>
        <end position="182"/>
    </location>
</feature>
<dbReference type="GO" id="GO:0004476">
    <property type="term" value="F:mannose-6-phosphate isomerase activity"/>
    <property type="evidence" value="ECO:0007669"/>
    <property type="project" value="UniProtKB-EC"/>
</dbReference>
<dbReference type="Proteomes" id="UP000295302">
    <property type="component" value="Unassembled WGS sequence"/>
</dbReference>
<dbReference type="PANTHER" id="PTHR10309:SF0">
    <property type="entry name" value="MANNOSE-6-PHOSPHATE ISOMERASE"/>
    <property type="match status" value="1"/>
</dbReference>
<dbReference type="CDD" id="cd07011">
    <property type="entry name" value="cupin_PMI_type_I_N"/>
    <property type="match status" value="1"/>
</dbReference>
<dbReference type="Pfam" id="PF21621">
    <property type="entry name" value="MPI_cupin_dom"/>
    <property type="match status" value="1"/>
</dbReference>
<dbReference type="InterPro" id="IPR046457">
    <property type="entry name" value="PMI_typeI_cat"/>
</dbReference>
<dbReference type="Gene3D" id="2.60.120.10">
    <property type="entry name" value="Jelly Rolls"/>
    <property type="match status" value="2"/>
</dbReference>
<dbReference type="GO" id="GO:0008270">
    <property type="term" value="F:zinc ion binding"/>
    <property type="evidence" value="ECO:0007669"/>
    <property type="project" value="InterPro"/>
</dbReference>
<dbReference type="NCBIfam" id="TIGR00218">
    <property type="entry name" value="manA"/>
    <property type="match status" value="1"/>
</dbReference>
<evidence type="ECO:0000256" key="2">
    <source>
        <dbReference type="ARBA" id="ARBA00010772"/>
    </source>
</evidence>
<dbReference type="InterPro" id="IPR014710">
    <property type="entry name" value="RmlC-like_jellyroll"/>
</dbReference>
<evidence type="ECO:0000256" key="5">
    <source>
        <dbReference type="ARBA" id="ARBA00022833"/>
    </source>
</evidence>
<evidence type="ECO:0000313" key="13">
    <source>
        <dbReference type="EMBL" id="TDD39541.1"/>
    </source>
</evidence>
<dbReference type="InterPro" id="IPR001250">
    <property type="entry name" value="Man6P_Isoase-1"/>
</dbReference>
<dbReference type="OrthoDB" id="9792649at2"/>
<accession>A0A4R4Y578</accession>
<dbReference type="PANTHER" id="PTHR10309">
    <property type="entry name" value="MANNOSE-6-PHOSPHATE ISOMERASE"/>
    <property type="match status" value="1"/>
</dbReference>
<reference evidence="13 14" key="1">
    <citation type="submission" date="2019-03" db="EMBL/GenBank/DDBJ databases">
        <title>Draft genome sequences of novel Actinobacteria.</title>
        <authorList>
            <person name="Sahin N."/>
            <person name="Ay H."/>
            <person name="Saygin H."/>
        </authorList>
    </citation>
    <scope>NUCLEOTIDE SEQUENCE [LARGE SCALE GENOMIC DNA]</scope>
    <source>
        <strain evidence="13 14">CH32</strain>
    </source>
</reference>
<dbReference type="InterPro" id="IPR011051">
    <property type="entry name" value="RmlC_Cupin_sf"/>
</dbReference>
<dbReference type="GO" id="GO:0005975">
    <property type="term" value="P:carbohydrate metabolic process"/>
    <property type="evidence" value="ECO:0007669"/>
    <property type="project" value="InterPro"/>
</dbReference>
<evidence type="ECO:0000256" key="10">
    <source>
        <dbReference type="PIRSR" id="PIRSR001480-2"/>
    </source>
</evidence>
<feature type="binding site" evidence="10">
    <location>
        <position position="167"/>
    </location>
    <ligand>
        <name>Zn(2+)</name>
        <dbReference type="ChEBI" id="CHEBI:29105"/>
    </ligand>
</feature>
<dbReference type="EMBL" id="SMKQ01000166">
    <property type="protein sequence ID" value="TDD39541.1"/>
    <property type="molecule type" value="Genomic_DNA"/>
</dbReference>
<dbReference type="PIRSF" id="PIRSF001480">
    <property type="entry name" value="Mannose-6-phosphate_isomerase"/>
    <property type="match status" value="1"/>
</dbReference>
<evidence type="ECO:0000256" key="7">
    <source>
        <dbReference type="ARBA" id="ARBA00029741"/>
    </source>
</evidence>
<proteinExistence type="inferred from homology"/>
<dbReference type="Pfam" id="PF20511">
    <property type="entry name" value="PMI_typeI_cat"/>
    <property type="match status" value="1"/>
</dbReference>
<dbReference type="EC" id="5.3.1.8" evidence="3"/>
<keyword evidence="4 10" id="KW-0479">Metal-binding</keyword>
<dbReference type="AlphaFoldDB" id="A0A4R4Y578"/>
<dbReference type="GO" id="GO:0005829">
    <property type="term" value="C:cytosol"/>
    <property type="evidence" value="ECO:0007669"/>
    <property type="project" value="TreeGrafter"/>
</dbReference>
<dbReference type="Gene3D" id="1.10.441.10">
    <property type="entry name" value="Phosphomannose Isomerase, domain 2"/>
    <property type="match status" value="1"/>
</dbReference>
<feature type="binding site" evidence="10">
    <location>
        <position position="132"/>
    </location>
    <ligand>
        <name>Zn(2+)</name>
        <dbReference type="ChEBI" id="CHEBI:29105"/>
    </ligand>
</feature>
<evidence type="ECO:0000256" key="4">
    <source>
        <dbReference type="ARBA" id="ARBA00022723"/>
    </source>
</evidence>
<evidence type="ECO:0000256" key="1">
    <source>
        <dbReference type="ARBA" id="ARBA00000757"/>
    </source>
</evidence>
<dbReference type="GO" id="GO:0009298">
    <property type="term" value="P:GDP-mannose biosynthetic process"/>
    <property type="evidence" value="ECO:0007669"/>
    <property type="project" value="InterPro"/>
</dbReference>
<comment type="similarity">
    <text evidence="2">Belongs to the mannose-6-phosphate isomerase type 1 family.</text>
</comment>
<name>A0A4R4Y578_9ACTN</name>
<evidence type="ECO:0000256" key="6">
    <source>
        <dbReference type="ARBA" id="ARBA00023235"/>
    </source>
</evidence>
<keyword evidence="14" id="KW-1185">Reference proteome</keyword>
<dbReference type="SUPFAM" id="SSF51182">
    <property type="entry name" value="RmlC-like cupins"/>
    <property type="match status" value="1"/>
</dbReference>
<dbReference type="InterPro" id="IPR049071">
    <property type="entry name" value="MPI_cupin_dom"/>
</dbReference>
<feature type="domain" description="Mannose-6-phosphate isomerase cupin" evidence="12">
    <location>
        <begin position="349"/>
        <end position="414"/>
    </location>
</feature>
<evidence type="ECO:0000256" key="8">
    <source>
        <dbReference type="ARBA" id="ARBA00030762"/>
    </source>
</evidence>
<organism evidence="13 14">
    <name type="scientific">Nonomuraea terrae</name>
    <dbReference type="NCBI Taxonomy" id="2530383"/>
    <lineage>
        <taxon>Bacteria</taxon>
        <taxon>Bacillati</taxon>
        <taxon>Actinomycetota</taxon>
        <taxon>Actinomycetes</taxon>
        <taxon>Streptosporangiales</taxon>
        <taxon>Streptosporangiaceae</taxon>
        <taxon>Nonomuraea</taxon>
    </lineage>
</organism>
<evidence type="ECO:0000256" key="9">
    <source>
        <dbReference type="PIRSR" id="PIRSR001480-1"/>
    </source>
</evidence>
<comment type="caution">
    <text evidence="13">The sequence shown here is derived from an EMBL/GenBank/DDBJ whole genome shotgun (WGS) entry which is preliminary data.</text>
</comment>
<gene>
    <name evidence="13" type="primary">manA</name>
    <name evidence="13" type="ORF">E1286_35230</name>
</gene>
<evidence type="ECO:0000313" key="14">
    <source>
        <dbReference type="Proteomes" id="UP000295302"/>
    </source>
</evidence>
<dbReference type="PRINTS" id="PR00714">
    <property type="entry name" value="MAN6PISMRASE"/>
</dbReference>
<evidence type="ECO:0000259" key="12">
    <source>
        <dbReference type="Pfam" id="PF21621"/>
    </source>
</evidence>
<keyword evidence="5 10" id="KW-0862">Zinc</keyword>